<sequence>MSFTICEIAVPTRDAVDPSWVMTQSDEIRLAEALDVLGADDFHTPLALAVHGMRHQDDGWMVALVAFDGIDTACLPTGSHGLPLISWEADLAPAPGLVLGVAGVSGHIHDNTTLAELHVIVPVEHRRRGIGRALLRASERVAADRGCTTVQCWADHRPVLGDEPTITAPTGFGTVALADDATAFALASGYVLEQCERHSSCPLPGDEQQLDRLWAEALPCAEGYELRTIIDELPEELLEPFAAMMRHFTEQMPNAGLESEPEDWTPERIRRAEQRRRATGRRSVTTVALDRATGAMAATTGITTDPAHEQVCYQQHTVVDAGHRGHRLGLLSKVANHRAVAKHFPERRRLHTWNAGENRWMLSINDRMGFVEGVTEGAWQKRL</sequence>
<gene>
    <name evidence="2" type="ORF">FM114_00785</name>
</gene>
<reference evidence="2 3" key="1">
    <citation type="submission" date="2017-02" db="EMBL/GenBank/DDBJ databases">
        <authorList>
            <person name="Peterson S.W."/>
        </authorList>
    </citation>
    <scope>NUCLEOTIDE SEQUENCE [LARGE SCALE GENOMIC DNA]</scope>
    <source>
        <strain evidence="2 3">LSP_Lj1</strain>
    </source>
</reference>
<dbReference type="InterPro" id="IPR000182">
    <property type="entry name" value="GNAT_dom"/>
</dbReference>
<protein>
    <submittedName>
        <fullName evidence="2">GCN5-related N-acetyltransferase</fullName>
    </submittedName>
</protein>
<dbReference type="SUPFAM" id="SSF55729">
    <property type="entry name" value="Acyl-CoA N-acyltransferases (Nat)"/>
    <property type="match status" value="2"/>
</dbReference>
<dbReference type="PROSITE" id="PS51186">
    <property type="entry name" value="GNAT"/>
    <property type="match status" value="1"/>
</dbReference>
<proteinExistence type="predicted"/>
<dbReference type="EMBL" id="FUKQ01000005">
    <property type="protein sequence ID" value="SJN16982.1"/>
    <property type="molecule type" value="Genomic_DNA"/>
</dbReference>
<dbReference type="Gene3D" id="3.40.630.30">
    <property type="match status" value="1"/>
</dbReference>
<evidence type="ECO:0000259" key="1">
    <source>
        <dbReference type="PROSITE" id="PS51186"/>
    </source>
</evidence>
<dbReference type="InterPro" id="IPR016181">
    <property type="entry name" value="Acyl_CoA_acyltransferase"/>
</dbReference>
<evidence type="ECO:0000313" key="3">
    <source>
        <dbReference type="Proteomes" id="UP000188342"/>
    </source>
</evidence>
<keyword evidence="2" id="KW-0808">Transferase</keyword>
<dbReference type="GO" id="GO:0016747">
    <property type="term" value="F:acyltransferase activity, transferring groups other than amino-acyl groups"/>
    <property type="evidence" value="ECO:0007669"/>
    <property type="project" value="InterPro"/>
</dbReference>
<dbReference type="RefSeq" id="WP_094763301.1">
    <property type="nucleotide sequence ID" value="NZ_FUKQ01000005.1"/>
</dbReference>
<evidence type="ECO:0000313" key="2">
    <source>
        <dbReference type="EMBL" id="SJN16982.1"/>
    </source>
</evidence>
<dbReference type="AlphaFoldDB" id="A0A1R4IAX8"/>
<dbReference type="Pfam" id="PF00583">
    <property type="entry name" value="Acetyltransf_1"/>
    <property type="match status" value="1"/>
</dbReference>
<dbReference type="CDD" id="cd04301">
    <property type="entry name" value="NAT_SF"/>
    <property type="match status" value="1"/>
</dbReference>
<name>A0A1R4IAX8_9ACTN</name>
<dbReference type="Proteomes" id="UP000188342">
    <property type="component" value="Unassembled WGS sequence"/>
</dbReference>
<keyword evidence="3" id="KW-1185">Reference proteome</keyword>
<feature type="domain" description="N-acetyltransferase" evidence="1">
    <location>
        <begin position="26"/>
        <end position="182"/>
    </location>
</feature>
<accession>A0A1R4IAX8</accession>
<dbReference type="OrthoDB" id="4119890at2"/>
<organism evidence="2 3">
    <name type="scientific">Luteococcus japonicus LSP_Lj1</name>
    <dbReference type="NCBI Taxonomy" id="1255658"/>
    <lineage>
        <taxon>Bacteria</taxon>
        <taxon>Bacillati</taxon>
        <taxon>Actinomycetota</taxon>
        <taxon>Actinomycetes</taxon>
        <taxon>Propionibacteriales</taxon>
        <taxon>Propionibacteriaceae</taxon>
        <taxon>Luteococcus</taxon>
    </lineage>
</organism>
<dbReference type="STRING" id="1255658.FM114_00785"/>